<evidence type="ECO:0000256" key="1">
    <source>
        <dbReference type="ARBA" id="ARBA00022630"/>
    </source>
</evidence>
<comment type="caution">
    <text evidence="5">The sequence shown here is derived from an EMBL/GenBank/DDBJ whole genome shotgun (WGS) entry which is preliminary data.</text>
</comment>
<evidence type="ECO:0008006" key="7">
    <source>
        <dbReference type="Google" id="ProtNLM"/>
    </source>
</evidence>
<keyword evidence="6" id="KW-1185">Reference proteome</keyword>
<keyword evidence="3" id="KW-0521">NADP</keyword>
<evidence type="ECO:0000256" key="3">
    <source>
        <dbReference type="ARBA" id="ARBA00022857"/>
    </source>
</evidence>
<dbReference type="InterPro" id="IPR036188">
    <property type="entry name" value="FAD/NAD-bd_sf"/>
</dbReference>
<dbReference type="PANTHER" id="PTHR43098">
    <property type="entry name" value="L-ORNITHINE N(5)-MONOOXYGENASE-RELATED"/>
    <property type="match status" value="1"/>
</dbReference>
<organism evidence="5 6">
    <name type="scientific">Salinomyces thailandicus</name>
    <dbReference type="NCBI Taxonomy" id="706561"/>
    <lineage>
        <taxon>Eukaryota</taxon>
        <taxon>Fungi</taxon>
        <taxon>Dikarya</taxon>
        <taxon>Ascomycota</taxon>
        <taxon>Pezizomycotina</taxon>
        <taxon>Dothideomycetes</taxon>
        <taxon>Dothideomycetidae</taxon>
        <taxon>Mycosphaerellales</taxon>
        <taxon>Teratosphaeriaceae</taxon>
        <taxon>Salinomyces</taxon>
    </lineage>
</organism>
<evidence type="ECO:0000313" key="5">
    <source>
        <dbReference type="EMBL" id="TKA27323.1"/>
    </source>
</evidence>
<dbReference type="PANTHER" id="PTHR43098:SF5">
    <property type="entry name" value="DUAL-FUNCTIONAL MONOOXYGENASE_METHYLTRANSFERASE PSOF"/>
    <property type="match status" value="1"/>
</dbReference>
<dbReference type="Gene3D" id="3.50.50.60">
    <property type="entry name" value="FAD/NAD(P)-binding domain"/>
    <property type="match status" value="2"/>
</dbReference>
<proteinExistence type="predicted"/>
<protein>
    <recommendedName>
        <fullName evidence="7">Cyclohexanone monooxygenase</fullName>
    </recommendedName>
</protein>
<sequence length="217" mass="24064">MAERSNDDAVIVGAVFSGIYQLKALRDAGLDCLVIDQAGDVGGTWYWNLSHRDHHFKRWHCGAIGDRTVTSKYLITGFGLLSKQKYPDIPGLETFAGAMHHTARWPKDFSLNDKRVGVISCGSTGVQVITEIGGMYINEHCDDIFDEVQNFVTALGFIEPQIFDHDASPEEREQIFEENLQSGNGFRFMFGTVRDFATDAEANEGACELFGGRSMGL</sequence>
<reference evidence="5 6" key="1">
    <citation type="submission" date="2017-03" db="EMBL/GenBank/DDBJ databases">
        <title>Genomes of endolithic fungi from Antarctica.</title>
        <authorList>
            <person name="Coleine C."/>
            <person name="Masonjones S."/>
            <person name="Stajich J.E."/>
        </authorList>
    </citation>
    <scope>NUCLEOTIDE SEQUENCE [LARGE SCALE GENOMIC DNA]</scope>
    <source>
        <strain evidence="5 6">CCFEE 6315</strain>
    </source>
</reference>
<dbReference type="AlphaFoldDB" id="A0A4U0TXW2"/>
<gene>
    <name evidence="5" type="ORF">B0A50_04933</name>
</gene>
<accession>A0A4U0TXW2</accession>
<dbReference type="GO" id="GO:0016491">
    <property type="term" value="F:oxidoreductase activity"/>
    <property type="evidence" value="ECO:0007669"/>
    <property type="project" value="UniProtKB-KW"/>
</dbReference>
<keyword evidence="4" id="KW-0560">Oxidoreductase</keyword>
<keyword evidence="2" id="KW-0274">FAD</keyword>
<evidence type="ECO:0000313" key="6">
    <source>
        <dbReference type="Proteomes" id="UP000308549"/>
    </source>
</evidence>
<dbReference type="InterPro" id="IPR050775">
    <property type="entry name" value="FAD-binding_Monooxygenases"/>
</dbReference>
<dbReference type="EMBL" id="NAJL01000023">
    <property type="protein sequence ID" value="TKA27323.1"/>
    <property type="molecule type" value="Genomic_DNA"/>
</dbReference>
<dbReference type="SUPFAM" id="SSF51905">
    <property type="entry name" value="FAD/NAD(P)-binding domain"/>
    <property type="match status" value="1"/>
</dbReference>
<dbReference type="Proteomes" id="UP000308549">
    <property type="component" value="Unassembled WGS sequence"/>
</dbReference>
<evidence type="ECO:0000256" key="2">
    <source>
        <dbReference type="ARBA" id="ARBA00022827"/>
    </source>
</evidence>
<name>A0A4U0TXW2_9PEZI</name>
<evidence type="ECO:0000256" key="4">
    <source>
        <dbReference type="ARBA" id="ARBA00023002"/>
    </source>
</evidence>
<dbReference type="OrthoDB" id="66881at2759"/>
<keyword evidence="1" id="KW-0285">Flavoprotein</keyword>